<dbReference type="EMBL" id="BK032560">
    <property type="protein sequence ID" value="DAF47842.1"/>
    <property type="molecule type" value="Genomic_DNA"/>
</dbReference>
<evidence type="ECO:0000256" key="1">
    <source>
        <dbReference type="SAM" id="Coils"/>
    </source>
</evidence>
<name>A0A8S5SAW6_9CAUD</name>
<proteinExistence type="predicted"/>
<organism evidence="2">
    <name type="scientific">Siphoviridae sp. ctJjf17</name>
    <dbReference type="NCBI Taxonomy" id="2827839"/>
    <lineage>
        <taxon>Viruses</taxon>
        <taxon>Duplodnaviria</taxon>
        <taxon>Heunggongvirae</taxon>
        <taxon>Uroviricota</taxon>
        <taxon>Caudoviricetes</taxon>
    </lineage>
</organism>
<keyword evidence="1" id="KW-0175">Coiled coil</keyword>
<feature type="coiled-coil region" evidence="1">
    <location>
        <begin position="23"/>
        <end position="70"/>
    </location>
</feature>
<reference evidence="2" key="1">
    <citation type="journal article" date="2021" name="Proc. Natl. Acad. Sci. U.S.A.">
        <title>A Catalog of Tens of Thousands of Viruses from Human Metagenomes Reveals Hidden Associations with Chronic Diseases.</title>
        <authorList>
            <person name="Tisza M.J."/>
            <person name="Buck C.B."/>
        </authorList>
    </citation>
    <scope>NUCLEOTIDE SEQUENCE</scope>
    <source>
        <strain evidence="2">CtJjf17</strain>
    </source>
</reference>
<evidence type="ECO:0000313" key="2">
    <source>
        <dbReference type="EMBL" id="DAF47842.1"/>
    </source>
</evidence>
<protein>
    <submittedName>
        <fullName evidence="2">Speriolin N terminus</fullName>
    </submittedName>
</protein>
<sequence>MENNQIQPIHIVAQELSEKTIELATYRLAYENINQENKELKKENEELKELKELVNSNEQLKVLVEKVKNER</sequence>
<accession>A0A8S5SAW6</accession>